<reference evidence="2 3" key="1">
    <citation type="journal article" date="2017" name="BMC Genomics">
        <title>Comparative genomic and phylogenomic analyses of the Bifidobacteriaceae family.</title>
        <authorList>
            <person name="Lugli G.A."/>
            <person name="Milani C."/>
            <person name="Turroni F."/>
            <person name="Duranti S."/>
            <person name="Mancabelli L."/>
            <person name="Mangifesta M."/>
            <person name="Ferrario C."/>
            <person name="Modesto M."/>
            <person name="Mattarelli P."/>
            <person name="Jiri K."/>
            <person name="van Sinderen D."/>
            <person name="Ventura M."/>
        </authorList>
    </citation>
    <scope>NUCLEOTIDE SEQUENCE [LARGE SCALE GENOMIC DNA]</scope>
    <source>
        <strain evidence="2 3">DSM 100201</strain>
    </source>
</reference>
<evidence type="ECO:0008006" key="4">
    <source>
        <dbReference type="Google" id="ProtNLM"/>
    </source>
</evidence>
<dbReference type="Proteomes" id="UP000216444">
    <property type="component" value="Unassembled WGS sequence"/>
</dbReference>
<dbReference type="EMBL" id="MWWV01000005">
    <property type="protein sequence ID" value="OZG58069.1"/>
    <property type="molecule type" value="Genomic_DNA"/>
</dbReference>
<keyword evidence="3" id="KW-1185">Reference proteome</keyword>
<evidence type="ECO:0000313" key="2">
    <source>
        <dbReference type="EMBL" id="OZG58069.1"/>
    </source>
</evidence>
<protein>
    <recommendedName>
        <fullName evidence="4">Nucleotide exchange factor GrpE</fullName>
    </recommendedName>
</protein>
<accession>A0A261FG07</accession>
<sequence>MVWFGMLRGVKEDKVAPEGSMRIYEDARKVYANQPLDRSANGDRIARLRSVIEAMDRETHAWHEGRNVNEFSFSILKSAYLLMRNESVPTQWQPTAFDLYYLLNGLYQKWNGADPSAILNTGSHANDIVYLFTGAVTSDEWTRCFVDMFQQLSRHNRAQTRDGMSLMAALRKLCESQGLTSRDHHADGVTTRVSRAGHDDESTVRLMDDRMGTCTPGDAPTVRVAEEPKSVPLRKPRRRDASAQPTVEPQNARTLVEQWNVTQTEWQTTMRQMQGSARDLVKSMRDFQDHYIVEESIAHARQLIGIYTLLDGQYEYQRKALAGKNENGVPSPDGDYLKAVEALRVIRNTVQRQLNVCGVTVVRSRPGTSYDPELHEINGVVGGTVETMNPDTATVSMSVAPGFHSDQFAQLNRKEFVVLAVER</sequence>
<dbReference type="AlphaFoldDB" id="A0A261FG07"/>
<evidence type="ECO:0000313" key="3">
    <source>
        <dbReference type="Proteomes" id="UP000216444"/>
    </source>
</evidence>
<comment type="caution">
    <text evidence="2">The sequence shown here is derived from an EMBL/GenBank/DDBJ whole genome shotgun (WGS) entry which is preliminary data.</text>
</comment>
<proteinExistence type="predicted"/>
<organism evidence="2 3">
    <name type="scientific">Bifidobacterium tissieri</name>
    <dbReference type="NCBI Taxonomy" id="1630162"/>
    <lineage>
        <taxon>Bacteria</taxon>
        <taxon>Bacillati</taxon>
        <taxon>Actinomycetota</taxon>
        <taxon>Actinomycetes</taxon>
        <taxon>Bifidobacteriales</taxon>
        <taxon>Bifidobacteriaceae</taxon>
        <taxon>Bifidobacterium</taxon>
    </lineage>
</organism>
<evidence type="ECO:0000256" key="1">
    <source>
        <dbReference type="SAM" id="MobiDB-lite"/>
    </source>
</evidence>
<name>A0A261FG07_9BIFI</name>
<feature type="region of interest" description="Disordered" evidence="1">
    <location>
        <begin position="228"/>
        <end position="250"/>
    </location>
</feature>
<gene>
    <name evidence="2" type="ORF">BTIS_0917</name>
</gene>